<comment type="caution">
    <text evidence="2">The sequence shown here is derived from an EMBL/GenBank/DDBJ whole genome shotgun (WGS) entry which is preliminary data.</text>
</comment>
<organism evidence="2">
    <name type="scientific">Tanacetum cinerariifolium</name>
    <name type="common">Dalmatian daisy</name>
    <name type="synonym">Chrysanthemum cinerariifolium</name>
    <dbReference type="NCBI Taxonomy" id="118510"/>
    <lineage>
        <taxon>Eukaryota</taxon>
        <taxon>Viridiplantae</taxon>
        <taxon>Streptophyta</taxon>
        <taxon>Embryophyta</taxon>
        <taxon>Tracheophyta</taxon>
        <taxon>Spermatophyta</taxon>
        <taxon>Magnoliopsida</taxon>
        <taxon>eudicotyledons</taxon>
        <taxon>Gunneridae</taxon>
        <taxon>Pentapetalae</taxon>
        <taxon>asterids</taxon>
        <taxon>campanulids</taxon>
        <taxon>Asterales</taxon>
        <taxon>Asteraceae</taxon>
        <taxon>Asteroideae</taxon>
        <taxon>Anthemideae</taxon>
        <taxon>Anthemidinae</taxon>
        <taxon>Tanacetum</taxon>
    </lineage>
</organism>
<feature type="compositionally biased region" description="Polar residues" evidence="1">
    <location>
        <begin position="268"/>
        <end position="298"/>
    </location>
</feature>
<proteinExistence type="predicted"/>
<feature type="region of interest" description="Disordered" evidence="1">
    <location>
        <begin position="1"/>
        <end position="155"/>
    </location>
</feature>
<name>A0A6L2KRD5_TANCI</name>
<feature type="compositionally biased region" description="Basic and acidic residues" evidence="1">
    <location>
        <begin position="55"/>
        <end position="65"/>
    </location>
</feature>
<dbReference type="AlphaFoldDB" id="A0A6L2KRD5"/>
<protein>
    <submittedName>
        <fullName evidence="2">Uncharacterized protein</fullName>
    </submittedName>
</protein>
<evidence type="ECO:0000313" key="2">
    <source>
        <dbReference type="EMBL" id="GEU51509.1"/>
    </source>
</evidence>
<sequence length="298" mass="33795">MDFGENSRKSQRMREDSQNSSTKTLFARYRNPSERPQIRDRLRNVDGNVFGRLGHQRESAFKRLSDTYSPSATKSRPDREYSKDNSYSRGCPHKWNSSPSRDHPRSRGCSHGIKESGMRKFANPKNLVYTPPLPSRKSTIISSGPDKSGYKPSARQAVSKVRRFQEGSRTYILILTPESNHGIHSHDKVNDVYFLRMVLQDSLDTRTRKMLNGTKKRTAPHFVGNPLVRENVVPLKMAPPFPTLLSDGNSKGVFGYGKMPSRRDNRVSTRGRNNSQQAEDVTEVGSNQPNNAQDKSKL</sequence>
<evidence type="ECO:0000256" key="1">
    <source>
        <dbReference type="SAM" id="MobiDB-lite"/>
    </source>
</evidence>
<feature type="region of interest" description="Disordered" evidence="1">
    <location>
        <begin position="249"/>
        <end position="298"/>
    </location>
</feature>
<dbReference type="EMBL" id="BKCJ010002878">
    <property type="protein sequence ID" value="GEU51509.1"/>
    <property type="molecule type" value="Genomic_DNA"/>
</dbReference>
<gene>
    <name evidence="2" type="ORF">Tci_023487</name>
</gene>
<feature type="compositionally biased region" description="Basic and acidic residues" evidence="1">
    <location>
        <begin position="1"/>
        <end position="17"/>
    </location>
</feature>
<feature type="compositionally biased region" description="Basic and acidic residues" evidence="1">
    <location>
        <begin position="31"/>
        <end position="44"/>
    </location>
</feature>
<reference evidence="2" key="1">
    <citation type="journal article" date="2019" name="Sci. Rep.">
        <title>Draft genome of Tanacetum cinerariifolium, the natural source of mosquito coil.</title>
        <authorList>
            <person name="Yamashiro T."/>
            <person name="Shiraishi A."/>
            <person name="Satake H."/>
            <person name="Nakayama K."/>
        </authorList>
    </citation>
    <scope>NUCLEOTIDE SEQUENCE</scope>
</reference>
<accession>A0A6L2KRD5</accession>